<accession>A0ABS3FPN6</accession>
<comment type="caution">
    <text evidence="1">The sequence shown here is derived from an EMBL/GenBank/DDBJ whole genome shotgun (WGS) entry which is preliminary data.</text>
</comment>
<dbReference type="RefSeq" id="WP_207087619.1">
    <property type="nucleotide sequence ID" value="NZ_JAFLQW010000225.1"/>
</dbReference>
<evidence type="ECO:0008006" key="3">
    <source>
        <dbReference type="Google" id="ProtNLM"/>
    </source>
</evidence>
<protein>
    <recommendedName>
        <fullName evidence="3">Glycosyltransferase family 1 protein</fullName>
    </recommendedName>
</protein>
<gene>
    <name evidence="1" type="ORF">J0895_08200</name>
</gene>
<evidence type="ECO:0000313" key="2">
    <source>
        <dbReference type="Proteomes" id="UP000664844"/>
    </source>
</evidence>
<dbReference type="EMBL" id="JAFLQW010000225">
    <property type="protein sequence ID" value="MBO0349083.1"/>
    <property type="molecule type" value="Genomic_DNA"/>
</dbReference>
<dbReference type="Proteomes" id="UP000664844">
    <property type="component" value="Unassembled WGS sequence"/>
</dbReference>
<reference evidence="1 2" key="1">
    <citation type="submission" date="2021-03" db="EMBL/GenBank/DDBJ databases">
        <title>Metabolic Capacity of the Antarctic Cyanobacterium Phormidium pseudopriestleyi that Sustains Oxygenic Photosynthesis in the Presence of Hydrogen Sulfide.</title>
        <authorList>
            <person name="Lumian J.E."/>
            <person name="Jungblut A.D."/>
            <person name="Dillon M.L."/>
            <person name="Hawes I."/>
            <person name="Doran P.T."/>
            <person name="Mackey T.J."/>
            <person name="Dick G.J."/>
            <person name="Grettenberger C.L."/>
            <person name="Sumner D.Y."/>
        </authorList>
    </citation>
    <scope>NUCLEOTIDE SEQUENCE [LARGE SCALE GENOMIC DNA]</scope>
    <source>
        <strain evidence="1 2">FRX01</strain>
    </source>
</reference>
<sequence>MNNNFPPIYFYLPEADWPIGNLLESPESYQEVIAQSTSTGTYGWILQTYLHLKASGFPCTLIGTIPTEGIVLGYRKTLPEDLQPGSKLLLVCVQGDEGQHPFAQVHLVQNSQELLKPYRLLGDRILFPGEIYFMPYWPQPGAIPRDASRVDRFENIAYVGREMNLAPELLDPSWREKLQELGLQWQVISARDRWNDYSQIDAILAVRSFNRPSDYHWKPAAKLYNAWHAGVPAIIGVDSAYRAERKSKLDYIEVKSQSEAIAALVRLRDDTHLRHAMVENGKIRAQETTPETLILRWKNLLTDVVVPAYHRWSNSSNLTRQVFLTRRSLAVETKDWRKNIQSGRNRLGLRTRLRSLISKKN</sequence>
<proteinExistence type="predicted"/>
<name>A0ABS3FPN6_9CYAN</name>
<keyword evidence="2" id="KW-1185">Reference proteome</keyword>
<organism evidence="1 2">
    <name type="scientific">Phormidium pseudopriestleyi FRX01</name>
    <dbReference type="NCBI Taxonomy" id="1759528"/>
    <lineage>
        <taxon>Bacteria</taxon>
        <taxon>Bacillati</taxon>
        <taxon>Cyanobacteriota</taxon>
        <taxon>Cyanophyceae</taxon>
        <taxon>Oscillatoriophycideae</taxon>
        <taxon>Oscillatoriales</taxon>
        <taxon>Oscillatoriaceae</taxon>
        <taxon>Phormidium</taxon>
    </lineage>
</organism>
<evidence type="ECO:0000313" key="1">
    <source>
        <dbReference type="EMBL" id="MBO0349083.1"/>
    </source>
</evidence>